<keyword evidence="6" id="KW-0411">Iron-sulfur</keyword>
<dbReference type="PROSITE" id="PS51918">
    <property type="entry name" value="RADICAL_SAM"/>
    <property type="match status" value="1"/>
</dbReference>
<reference evidence="8 9" key="1">
    <citation type="submission" date="2014-10" db="EMBL/GenBank/DDBJ databases">
        <title>Complete genome sequence of Parvimonas micra KCOM 1535 (= ChDC B708).</title>
        <authorList>
            <person name="Kook J.-K."/>
            <person name="Park S.-N."/>
            <person name="Lim Y.K."/>
            <person name="Roh H."/>
        </authorList>
    </citation>
    <scope>NUCLEOTIDE SEQUENCE [LARGE SCALE GENOMIC DNA]</scope>
    <source>
        <strain evidence="9">KCOM 1535 / ChDC B708</strain>
    </source>
</reference>
<keyword evidence="2" id="KW-0004">4Fe-4S</keyword>
<dbReference type="SMART" id="SM00729">
    <property type="entry name" value="Elp3"/>
    <property type="match status" value="1"/>
</dbReference>
<evidence type="ECO:0000256" key="5">
    <source>
        <dbReference type="ARBA" id="ARBA00023004"/>
    </source>
</evidence>
<keyword evidence="3" id="KW-0949">S-adenosyl-L-methionine</keyword>
<dbReference type="KEGG" id="pmic:NW74_03885"/>
<evidence type="ECO:0000256" key="3">
    <source>
        <dbReference type="ARBA" id="ARBA00022691"/>
    </source>
</evidence>
<dbReference type="Pfam" id="PF16199">
    <property type="entry name" value="Radical_SAM_C"/>
    <property type="match status" value="1"/>
</dbReference>
<dbReference type="GO" id="GO:0002926">
    <property type="term" value="P:tRNA wobble base 5-methoxycarbonylmethyl-2-thiouridinylation"/>
    <property type="evidence" value="ECO:0007669"/>
    <property type="project" value="TreeGrafter"/>
</dbReference>
<evidence type="ECO:0000256" key="1">
    <source>
        <dbReference type="ARBA" id="ARBA00001966"/>
    </source>
</evidence>
<dbReference type="SUPFAM" id="SSF102114">
    <property type="entry name" value="Radical SAM enzymes"/>
    <property type="match status" value="1"/>
</dbReference>
<evidence type="ECO:0000256" key="6">
    <source>
        <dbReference type="ARBA" id="ARBA00023014"/>
    </source>
</evidence>
<dbReference type="EMBL" id="CP009761">
    <property type="protein sequence ID" value="AIZ36536.1"/>
    <property type="molecule type" value="Genomic_DNA"/>
</dbReference>
<dbReference type="GO" id="GO:0046872">
    <property type="term" value="F:metal ion binding"/>
    <property type="evidence" value="ECO:0007669"/>
    <property type="project" value="UniProtKB-KW"/>
</dbReference>
<dbReference type="RefSeq" id="WP_254364063.1">
    <property type="nucleotide sequence ID" value="NZ_CP009761.1"/>
</dbReference>
<dbReference type="GO" id="GO:0003824">
    <property type="term" value="F:catalytic activity"/>
    <property type="evidence" value="ECO:0007669"/>
    <property type="project" value="InterPro"/>
</dbReference>
<evidence type="ECO:0000256" key="2">
    <source>
        <dbReference type="ARBA" id="ARBA00022485"/>
    </source>
</evidence>
<accession>A0A0B4S1N7</accession>
<dbReference type="GO" id="GO:0005737">
    <property type="term" value="C:cytoplasm"/>
    <property type="evidence" value="ECO:0007669"/>
    <property type="project" value="TreeGrafter"/>
</dbReference>
<gene>
    <name evidence="8" type="ORF">NW74_03885</name>
</gene>
<keyword evidence="9" id="KW-1185">Reference proteome</keyword>
<dbReference type="SFLD" id="SFLDS00029">
    <property type="entry name" value="Radical_SAM"/>
    <property type="match status" value="1"/>
</dbReference>
<dbReference type="SFLD" id="SFLDG01082">
    <property type="entry name" value="B12-binding_domain_containing"/>
    <property type="match status" value="1"/>
</dbReference>
<dbReference type="SFLD" id="SFLDG01086">
    <property type="entry name" value="elongater_protein-like"/>
    <property type="match status" value="1"/>
</dbReference>
<dbReference type="Proteomes" id="UP000031386">
    <property type="component" value="Chromosome"/>
</dbReference>
<dbReference type="PANTHER" id="PTHR11135:SF0">
    <property type="entry name" value="ELONGATOR COMPLEX PROTEIN 3"/>
    <property type="match status" value="1"/>
</dbReference>
<evidence type="ECO:0000259" key="7">
    <source>
        <dbReference type="PROSITE" id="PS51918"/>
    </source>
</evidence>
<sequence length="359" mass="42402">MNKCNIIPIFVPHMGCPHDCIFCNQRKITNFVDVLDEVDIRRNIEQYISYFKNKTIPIEIAFYGGSFTGLDKNLMISYLDIAKEYIDKGFVSSIRLSTRPDYINHEILDILKKYEVKTIELGVQSITKSTLDLNNRGHDVECIYKSSTLIKKYDIKLGLQMMVGLYGDTFDMVINTAFELCKINPDFVRIYPTLIIRDTELERLYYFKKYIPMSLEDSIYLCKYIYIIFKYYDIPIIRLGLQSSDNISEDGDIVAGPYHPAFRELVESSVYRDFIEYYMCFFDIKNDITIKCNNSEVSKIVGNKRSNLKYFKEKYNINIKIKTLTLEKNILKFNENIVYMNDFIDYYFNKNILRRIDET</sequence>
<dbReference type="AlphaFoldDB" id="A0A0B4S1N7"/>
<dbReference type="Gene3D" id="3.80.30.20">
    <property type="entry name" value="tm_1862 like domain"/>
    <property type="match status" value="1"/>
</dbReference>
<dbReference type="GO" id="GO:0051539">
    <property type="term" value="F:4 iron, 4 sulfur cluster binding"/>
    <property type="evidence" value="ECO:0007669"/>
    <property type="project" value="UniProtKB-KW"/>
</dbReference>
<keyword evidence="5" id="KW-0408">Iron</keyword>
<organism evidence="8 9">
    <name type="scientific">Parvimonas micra</name>
    <dbReference type="NCBI Taxonomy" id="33033"/>
    <lineage>
        <taxon>Bacteria</taxon>
        <taxon>Bacillati</taxon>
        <taxon>Bacillota</taxon>
        <taxon>Tissierellia</taxon>
        <taxon>Tissierellales</taxon>
        <taxon>Peptoniphilaceae</taxon>
        <taxon>Parvimonas</taxon>
    </lineage>
</organism>
<dbReference type="InterPro" id="IPR007197">
    <property type="entry name" value="rSAM"/>
</dbReference>
<dbReference type="Pfam" id="PF04055">
    <property type="entry name" value="Radical_SAM"/>
    <property type="match status" value="1"/>
</dbReference>
<protein>
    <submittedName>
        <fullName evidence="8">Radical SAM protein</fullName>
    </submittedName>
</protein>
<dbReference type="InterPro" id="IPR058240">
    <property type="entry name" value="rSAM_sf"/>
</dbReference>
<dbReference type="InterPro" id="IPR032432">
    <property type="entry name" value="Radical_SAM_C"/>
</dbReference>
<feature type="domain" description="Radical SAM core" evidence="7">
    <location>
        <begin position="1"/>
        <end position="238"/>
    </location>
</feature>
<evidence type="ECO:0000256" key="4">
    <source>
        <dbReference type="ARBA" id="ARBA00022723"/>
    </source>
</evidence>
<dbReference type="PANTHER" id="PTHR11135">
    <property type="entry name" value="HISTONE ACETYLTRANSFERASE-RELATED"/>
    <property type="match status" value="1"/>
</dbReference>
<dbReference type="CDD" id="cd01335">
    <property type="entry name" value="Radical_SAM"/>
    <property type="match status" value="1"/>
</dbReference>
<comment type="cofactor">
    <cofactor evidence="1">
        <name>[4Fe-4S] cluster</name>
        <dbReference type="ChEBI" id="CHEBI:49883"/>
    </cofactor>
</comment>
<dbReference type="InterPro" id="IPR023404">
    <property type="entry name" value="rSAM_horseshoe"/>
</dbReference>
<evidence type="ECO:0000313" key="9">
    <source>
        <dbReference type="Proteomes" id="UP000031386"/>
    </source>
</evidence>
<dbReference type="InterPro" id="IPR039661">
    <property type="entry name" value="ELP3"/>
</dbReference>
<keyword evidence="4" id="KW-0479">Metal-binding</keyword>
<dbReference type="InterPro" id="IPR006638">
    <property type="entry name" value="Elp3/MiaA/NifB-like_rSAM"/>
</dbReference>
<evidence type="ECO:0000313" key="8">
    <source>
        <dbReference type="EMBL" id="AIZ36536.1"/>
    </source>
</evidence>
<proteinExistence type="predicted"/>
<name>A0A0B4S1N7_9FIRM</name>
<dbReference type="STRING" id="33033.NW74_03885"/>